<evidence type="ECO:0000313" key="3">
    <source>
        <dbReference type="Proteomes" id="UP001156398"/>
    </source>
</evidence>
<dbReference type="RefSeq" id="WP_271316029.1">
    <property type="nucleotide sequence ID" value="NZ_JAAGKO020000079.1"/>
</dbReference>
<dbReference type="EMBL" id="JAAGKO020000079">
    <property type="protein sequence ID" value="MDI5967260.1"/>
    <property type="molecule type" value="Genomic_DNA"/>
</dbReference>
<dbReference type="AlphaFoldDB" id="A0AA90H5J1"/>
<dbReference type="EMBL" id="JABXJJ020000021">
    <property type="protein sequence ID" value="MDI5971230.1"/>
    <property type="molecule type" value="Genomic_DNA"/>
</dbReference>
<evidence type="ECO:0000313" key="1">
    <source>
        <dbReference type="EMBL" id="MDI5967260.1"/>
    </source>
</evidence>
<evidence type="ECO:0000313" key="2">
    <source>
        <dbReference type="EMBL" id="MDI5971230.1"/>
    </source>
</evidence>
<proteinExistence type="predicted"/>
<dbReference type="Proteomes" id="UP001156398">
    <property type="component" value="Unassembled WGS sequence"/>
</dbReference>
<organism evidence="2">
    <name type="scientific">Streptantibioticus silvisoli</name>
    <dbReference type="NCBI Taxonomy" id="2705255"/>
    <lineage>
        <taxon>Bacteria</taxon>
        <taxon>Bacillati</taxon>
        <taxon>Actinomycetota</taxon>
        <taxon>Actinomycetes</taxon>
        <taxon>Kitasatosporales</taxon>
        <taxon>Streptomycetaceae</taxon>
        <taxon>Streptantibioticus</taxon>
    </lineage>
</organism>
<protein>
    <submittedName>
        <fullName evidence="2">Uncharacterized protein</fullName>
    </submittedName>
</protein>
<accession>A0AA90H5J1</accession>
<gene>
    <name evidence="1" type="ORF">POF43_031820</name>
    <name evidence="2" type="ORF">POF50_018085</name>
</gene>
<name>A0AA90H5J1_9ACTN</name>
<reference evidence="2 3" key="1">
    <citation type="submission" date="2023-05" db="EMBL/GenBank/DDBJ databases">
        <title>Streptantibioticus silvisoli sp. nov., acidotolerant actinomycetes 1 from pine litter.</title>
        <authorList>
            <person name="Swiecimska M."/>
            <person name="Golinska P."/>
            <person name="Sangal V."/>
            <person name="Wachnowicz B."/>
            <person name="Goodfellow M."/>
        </authorList>
    </citation>
    <scope>NUCLEOTIDE SEQUENCE</scope>
    <source>
        <strain evidence="2">SL13</strain>
        <strain evidence="1 3">SL54</strain>
    </source>
</reference>
<comment type="caution">
    <text evidence="2">The sequence shown here is derived from an EMBL/GenBank/DDBJ whole genome shotgun (WGS) entry which is preliminary data.</text>
</comment>
<sequence length="267" mass="27850">MTSPTGGPGRDPVEQRLRRTMEHMAARHEPAPVPMQRILRASRVRRTRRRTLTAAAAACLLAGLAVPVARLTSDGARRVDMPPAVTATPSPHPSAHLSAPAAVSAPIGSGTVAGVPWSVTLVYYPRLPAGYVRPDGLGTTVYRSLLCKRTVVAGIRVDRQGGQWADCYLLTGPDDPDDGSALFTASTPGQHDTRVFIGHPVAGTTHAVVTLHDGHRSAARVVDVPGTAQRAYAVALAAGSSIAYTQEYDASGHLLKTVPGGLPDGGG</sequence>
<keyword evidence="3" id="KW-1185">Reference proteome</keyword>